<feature type="compositionally biased region" description="Low complexity" evidence="1">
    <location>
        <begin position="457"/>
        <end position="495"/>
    </location>
</feature>
<dbReference type="PANTHER" id="PTHR48313:SF1">
    <property type="entry name" value="OUTER ENVELOPE PROTEIN 61"/>
    <property type="match status" value="1"/>
</dbReference>
<feature type="domain" description="STI1" evidence="3">
    <location>
        <begin position="373"/>
        <end position="409"/>
    </location>
</feature>
<dbReference type="GO" id="GO:0006626">
    <property type="term" value="P:protein targeting to mitochondrion"/>
    <property type="evidence" value="ECO:0000318"/>
    <property type="project" value="GO_Central"/>
</dbReference>
<proteinExistence type="predicted"/>
<feature type="region of interest" description="Disordered" evidence="1">
    <location>
        <begin position="449"/>
        <end position="507"/>
    </location>
</feature>
<accession>A0A2K3E1C5</accession>
<feature type="compositionally biased region" description="Low complexity" evidence="1">
    <location>
        <begin position="572"/>
        <end position="587"/>
    </location>
</feature>
<dbReference type="GO" id="GO:0005829">
    <property type="term" value="C:cytosol"/>
    <property type="evidence" value="ECO:0000318"/>
    <property type="project" value="GO_Central"/>
</dbReference>
<dbReference type="SUPFAM" id="SSF48452">
    <property type="entry name" value="TPR-like"/>
    <property type="match status" value="1"/>
</dbReference>
<dbReference type="SMART" id="SM00028">
    <property type="entry name" value="TPR"/>
    <property type="match status" value="3"/>
</dbReference>
<dbReference type="PANTHER" id="PTHR48313">
    <property type="entry name" value="TPR_REGION DOMAIN-CONTAINING PROTEIN"/>
    <property type="match status" value="1"/>
</dbReference>
<dbReference type="InParanoid" id="A0A2K3E1C5"/>
<organism evidence="4 5">
    <name type="scientific">Chlamydomonas reinhardtii</name>
    <name type="common">Chlamydomonas smithii</name>
    <dbReference type="NCBI Taxonomy" id="3055"/>
    <lineage>
        <taxon>Eukaryota</taxon>
        <taxon>Viridiplantae</taxon>
        <taxon>Chlorophyta</taxon>
        <taxon>core chlorophytes</taxon>
        <taxon>Chlorophyceae</taxon>
        <taxon>CS clade</taxon>
        <taxon>Chlamydomonadales</taxon>
        <taxon>Chlamydomonadaceae</taxon>
        <taxon>Chlamydomonas</taxon>
    </lineage>
</organism>
<keyword evidence="2" id="KW-1133">Transmembrane helix</keyword>
<name>A0A2K3E1C5_CHLRE</name>
<feature type="transmembrane region" description="Helical" evidence="2">
    <location>
        <begin position="770"/>
        <end position="788"/>
    </location>
</feature>
<dbReference type="Proteomes" id="UP000006906">
    <property type="component" value="Chromosome 2"/>
</dbReference>
<dbReference type="GO" id="GO:0005739">
    <property type="term" value="C:mitochondrion"/>
    <property type="evidence" value="ECO:0000318"/>
    <property type="project" value="GO_Central"/>
</dbReference>
<dbReference type="SMART" id="SM00727">
    <property type="entry name" value="STI1"/>
    <property type="match status" value="2"/>
</dbReference>
<dbReference type="InterPro" id="IPR006636">
    <property type="entry name" value="STI1_HS-bd"/>
</dbReference>
<dbReference type="RefSeq" id="XP_042927089.1">
    <property type="nucleotide sequence ID" value="XM_043059455.1"/>
</dbReference>
<feature type="region of interest" description="Disordered" evidence="1">
    <location>
        <begin position="572"/>
        <end position="591"/>
    </location>
</feature>
<sequence length="791" mass="82427">MDANTMQFAMEQMRKMTPEQMEQMQSMMKNMPPDMMQQAMSQMKDMKPDDWERAKQQMAGMDGDTMARQAAQAQQQMAGRTQYVLNASNQLKAEGNQLHNRGAFAEAAEKYERAKTNVASMAGKEAADLARACTLNLSSCYLNLKQFSKCLENCNSVLASEPSNLKALYRRGQAYMGTGSWLDASSDLERALKMAKEIDPSQAVPIRDKLQEVKDRISALRASGQLPPAGASTAVAAATAASSADDGDGVVEEVKEAPAAPATSTASRAAASTGASTSSSSSSSSVGAGPMAGMDMEKMQEMVSKNPEMIKQAQEMMKGMSDDQLRAMARQMGMPDAPLDALRGGLDADLMTKVAKVQAELPPELRGPDAARNPEAMKKMAEVMAKNPDMAKTMGEVLSTIDPSKLQEMAKQAGLPPGMNITPEMAKMAAESFQKMSPSELQAAMDTAAKMGPPPASLGSSAADSSSARASSAAGASTSGRSSAAPASSSLAAGLPPMPPGGMDPRAAAEMMASMPPEQLAEMAKMVPGGAGMNMTPEAIKMAAEMMKNMSPEEMARMTEMAASLQASAGVGSGSSSSAAAAAAPALGPGGMPQMTPEMAKMAADMMKNMSPDDIAKMTEMASKMGMAPGGAAGAGAAGLPPGGMAGMADMMKNMSPEDMARMTEMAAKMGMGPGMGPGALGAGGKMPDLGSMGSMMQDPKMMESMVKMMKSMDPEALAGMLISSGMVKDRAQADAMAKQLGSLSDAQLNMMIKTTAALQGARDWARKNILLIAAVVVVLLALLLRWLGWM</sequence>
<dbReference type="EMBL" id="CM008963">
    <property type="protein sequence ID" value="PNW86582.1"/>
    <property type="molecule type" value="Genomic_DNA"/>
</dbReference>
<dbReference type="GO" id="GO:0031072">
    <property type="term" value="F:heat shock protein binding"/>
    <property type="evidence" value="ECO:0000318"/>
    <property type="project" value="GO_Central"/>
</dbReference>
<dbReference type="GeneID" id="5727502"/>
<dbReference type="Gene3D" id="1.25.40.10">
    <property type="entry name" value="Tetratricopeptide repeat domain"/>
    <property type="match status" value="1"/>
</dbReference>
<evidence type="ECO:0000256" key="2">
    <source>
        <dbReference type="SAM" id="Phobius"/>
    </source>
</evidence>
<dbReference type="OMA" id="RWADKIQ"/>
<dbReference type="STRING" id="3055.A0A2K3E1C5"/>
<dbReference type="Gramene" id="PNW86582">
    <property type="protein sequence ID" value="PNW86582"/>
    <property type="gene ID" value="CHLRE_02g092550v5"/>
</dbReference>
<reference evidence="4 5" key="1">
    <citation type="journal article" date="2007" name="Science">
        <title>The Chlamydomonas genome reveals the evolution of key animal and plant functions.</title>
        <authorList>
            <person name="Merchant S.S."/>
            <person name="Prochnik S.E."/>
            <person name="Vallon O."/>
            <person name="Harris E.H."/>
            <person name="Karpowicz S.J."/>
            <person name="Witman G.B."/>
            <person name="Terry A."/>
            <person name="Salamov A."/>
            <person name="Fritz-Laylin L.K."/>
            <person name="Marechal-Drouard L."/>
            <person name="Marshall W.F."/>
            <person name="Qu L.H."/>
            <person name="Nelson D.R."/>
            <person name="Sanderfoot A.A."/>
            <person name="Spalding M.H."/>
            <person name="Kapitonov V.V."/>
            <person name="Ren Q."/>
            <person name="Ferris P."/>
            <person name="Lindquist E."/>
            <person name="Shapiro H."/>
            <person name="Lucas S.M."/>
            <person name="Grimwood J."/>
            <person name="Schmutz J."/>
            <person name="Cardol P."/>
            <person name="Cerutti H."/>
            <person name="Chanfreau G."/>
            <person name="Chen C.L."/>
            <person name="Cognat V."/>
            <person name="Croft M.T."/>
            <person name="Dent R."/>
            <person name="Dutcher S."/>
            <person name="Fernandez E."/>
            <person name="Fukuzawa H."/>
            <person name="Gonzalez-Ballester D."/>
            <person name="Gonzalez-Halphen D."/>
            <person name="Hallmann A."/>
            <person name="Hanikenne M."/>
            <person name="Hippler M."/>
            <person name="Inwood W."/>
            <person name="Jabbari K."/>
            <person name="Kalanon M."/>
            <person name="Kuras R."/>
            <person name="Lefebvre P.A."/>
            <person name="Lemaire S.D."/>
            <person name="Lobanov A.V."/>
            <person name="Lohr M."/>
            <person name="Manuell A."/>
            <person name="Meier I."/>
            <person name="Mets L."/>
            <person name="Mittag M."/>
            <person name="Mittelmeier T."/>
            <person name="Moroney J.V."/>
            <person name="Moseley J."/>
            <person name="Napoli C."/>
            <person name="Nedelcu A.M."/>
            <person name="Niyogi K."/>
            <person name="Novoselov S.V."/>
            <person name="Paulsen I.T."/>
            <person name="Pazour G."/>
            <person name="Purton S."/>
            <person name="Ral J.P."/>
            <person name="Riano-Pachon D.M."/>
            <person name="Riekhof W."/>
            <person name="Rymarquis L."/>
            <person name="Schroda M."/>
            <person name="Stern D."/>
            <person name="Umen J."/>
            <person name="Willows R."/>
            <person name="Wilson N."/>
            <person name="Zimmer S.L."/>
            <person name="Allmer J."/>
            <person name="Balk J."/>
            <person name="Bisova K."/>
            <person name="Chen C.J."/>
            <person name="Elias M."/>
            <person name="Gendler K."/>
            <person name="Hauser C."/>
            <person name="Lamb M.R."/>
            <person name="Ledford H."/>
            <person name="Long J.C."/>
            <person name="Minagawa J."/>
            <person name="Page M.D."/>
            <person name="Pan J."/>
            <person name="Pootakham W."/>
            <person name="Roje S."/>
            <person name="Rose A."/>
            <person name="Stahlberg E."/>
            <person name="Terauchi A.M."/>
            <person name="Yang P."/>
            <person name="Ball S."/>
            <person name="Bowler C."/>
            <person name="Dieckmann C.L."/>
            <person name="Gladyshev V.N."/>
            <person name="Green P."/>
            <person name="Jorgensen R."/>
            <person name="Mayfield S."/>
            <person name="Mueller-Roeber B."/>
            <person name="Rajamani S."/>
            <person name="Sayre R.T."/>
            <person name="Brokstein P."/>
            <person name="Dubchak I."/>
            <person name="Goodstein D."/>
            <person name="Hornick L."/>
            <person name="Huang Y.W."/>
            <person name="Jhaveri J."/>
            <person name="Luo Y."/>
            <person name="Martinez D."/>
            <person name="Ngau W.C."/>
            <person name="Otillar B."/>
            <person name="Poliakov A."/>
            <person name="Porter A."/>
            <person name="Szajkowski L."/>
            <person name="Werner G."/>
            <person name="Zhou K."/>
            <person name="Grigoriev I.V."/>
            <person name="Rokhsar D.S."/>
            <person name="Grossman A.R."/>
        </authorList>
    </citation>
    <scope>NUCLEOTIDE SEQUENCE [LARGE SCALE GENOMIC DNA]</scope>
    <source>
        <strain evidence="5">CC-503</strain>
    </source>
</reference>
<keyword evidence="5" id="KW-1185">Reference proteome</keyword>
<dbReference type="OrthoDB" id="245563at2759"/>
<evidence type="ECO:0000313" key="4">
    <source>
        <dbReference type="EMBL" id="PNW86582.1"/>
    </source>
</evidence>
<feature type="domain" description="STI1" evidence="3">
    <location>
        <begin position="677"/>
        <end position="721"/>
    </location>
</feature>
<dbReference type="InterPro" id="IPR019734">
    <property type="entry name" value="TPR_rpt"/>
</dbReference>
<keyword evidence="2" id="KW-0812">Transmembrane</keyword>
<evidence type="ECO:0000313" key="5">
    <source>
        <dbReference type="Proteomes" id="UP000006906"/>
    </source>
</evidence>
<protein>
    <recommendedName>
        <fullName evidence="3">STI1 domain-containing protein</fullName>
    </recommendedName>
</protein>
<feature type="region of interest" description="Disordered" evidence="1">
    <location>
        <begin position="255"/>
        <end position="292"/>
    </location>
</feature>
<evidence type="ECO:0000256" key="1">
    <source>
        <dbReference type="SAM" id="MobiDB-lite"/>
    </source>
</evidence>
<dbReference type="ExpressionAtlas" id="A0A2K3E1C5">
    <property type="expression patterns" value="baseline"/>
</dbReference>
<evidence type="ECO:0000259" key="3">
    <source>
        <dbReference type="SMART" id="SM00727"/>
    </source>
</evidence>
<feature type="compositionally biased region" description="Low complexity" evidence="1">
    <location>
        <begin position="257"/>
        <end position="292"/>
    </location>
</feature>
<keyword evidence="2" id="KW-0472">Membrane</keyword>
<dbReference type="InterPro" id="IPR011990">
    <property type="entry name" value="TPR-like_helical_dom_sf"/>
</dbReference>
<dbReference type="KEGG" id="cre:CHLRE_02g092550v5"/>
<gene>
    <name evidence="4" type="ORF">CHLRE_02g092550v5</name>
</gene>
<dbReference type="AlphaFoldDB" id="A0A2K3E1C5"/>